<dbReference type="PROSITE" id="PS50862">
    <property type="entry name" value="AA_TRNA_LIGASE_II"/>
    <property type="match status" value="1"/>
</dbReference>
<sequence>MITRMSSLFLRTLREDPADAEVPSHRLLVRAGYVRRAAPGGYSWLPLGLRVLRNIERVVREEMDAIGAQEIQFPALLPKEPYEVTGRWSEYGDTLFRIKDRKGADYLLGPTHEELFTLTVKGEYSSYKDYPVMLYQVQTKYRDEARPRAGVLRGREFVMKDSYSFDLDDEGLEASYQKHRAAYVKIFDRLGLDYVIVAATSGAMGGSASEEFLATAESGEDTYVRSTDSGYAANVEAVVTPAPPARSLEGLPEAQVHHTPDTPTIETLVDFLNGAGLGREFTAADTLKNVLVKTRMPGTKEWTLLGIGVPGDREVDMKRLEAALEPAEVALVEEADFTANPFLVKGYIGPGALQANGVRYLADPRIVTGTAWVTGADKADHHVVDLVCGRDFTPDGTVEAAEVREGDASPDGNGTLVAARGIEIGHIFQLGRKYADAFELDALGPDSKPVRITMGSYGVGVSRLVAAIAEQHHDELGLVWPRAVSPADVHLVVAGKDDSVFEGGERIAAELSQRGVSVLFDDRTVSPGVKFADAELIGVPTIVVVGKGLAKGVVEVKDRATGERTEVDADAVVDHLTGLVHG</sequence>
<dbReference type="PANTHER" id="PTHR42753">
    <property type="entry name" value="MITOCHONDRIAL RIBOSOME PROTEIN L39/PROLYL-TRNA LIGASE FAMILY MEMBER"/>
    <property type="match status" value="1"/>
</dbReference>
<accession>A0ABW6G5Y7</accession>
<dbReference type="RefSeq" id="WP_258937444.1">
    <property type="nucleotide sequence ID" value="NZ_JANBBF010000011.1"/>
</dbReference>
<dbReference type="InterPro" id="IPR033730">
    <property type="entry name" value="ProRS_core_prok"/>
</dbReference>
<dbReference type="Pfam" id="PF00587">
    <property type="entry name" value="tRNA-synt_2b"/>
    <property type="match status" value="1"/>
</dbReference>
<comment type="caution">
    <text evidence="12">The sequence shown here is derived from an EMBL/GenBank/DDBJ whole genome shotgun (WGS) entry which is preliminary data.</text>
</comment>
<dbReference type="EMBL" id="JBHXCV010000008">
    <property type="protein sequence ID" value="MFD6794588.1"/>
    <property type="molecule type" value="Genomic_DNA"/>
</dbReference>
<keyword evidence="6 10" id="KW-0067">ATP-binding</keyword>
<dbReference type="SUPFAM" id="SSF55681">
    <property type="entry name" value="Class II aaRS and biotin synthetases"/>
    <property type="match status" value="1"/>
</dbReference>
<dbReference type="Proteomes" id="UP001598673">
    <property type="component" value="Unassembled WGS sequence"/>
</dbReference>
<reference evidence="12 13" key="1">
    <citation type="submission" date="2024-09" db="EMBL/GenBank/DDBJ databases">
        <title>The Natural Products Discovery Center: Release of the First 8490 Sequenced Strains for Exploring Actinobacteria Biosynthetic Diversity.</title>
        <authorList>
            <person name="Kalkreuter E."/>
            <person name="Kautsar S.A."/>
            <person name="Yang D."/>
            <person name="Bader C.D."/>
            <person name="Teijaro C.N."/>
            <person name="Fluegel L."/>
            <person name="Davis C.M."/>
            <person name="Simpson J.R."/>
            <person name="Lauterbach L."/>
            <person name="Steele A.D."/>
            <person name="Gui C."/>
            <person name="Meng S."/>
            <person name="Li G."/>
            <person name="Viehrig K."/>
            <person name="Ye F."/>
            <person name="Su P."/>
            <person name="Kiefer A.F."/>
            <person name="Nichols A."/>
            <person name="Cepeda A.J."/>
            <person name="Yan W."/>
            <person name="Fan B."/>
            <person name="Jiang Y."/>
            <person name="Adhikari A."/>
            <person name="Zheng C.-J."/>
            <person name="Schuster L."/>
            <person name="Cowan T.M."/>
            <person name="Smanski M.J."/>
            <person name="Chevrette M.G."/>
            <person name="De Carvalho L.P.S."/>
            <person name="Shen B."/>
        </authorList>
    </citation>
    <scope>NUCLEOTIDE SEQUENCE [LARGE SCALE GENOMIC DNA]</scope>
    <source>
        <strain evidence="12 13">NPDC060353</strain>
    </source>
</reference>
<dbReference type="SUPFAM" id="SSF55826">
    <property type="entry name" value="YbaK/ProRS associated domain"/>
    <property type="match status" value="1"/>
</dbReference>
<dbReference type="InterPro" id="IPR045864">
    <property type="entry name" value="aa-tRNA-synth_II/BPL/LPL"/>
</dbReference>
<comment type="catalytic activity">
    <reaction evidence="9 10">
        <text>tRNA(Pro) + L-proline + ATP = L-prolyl-tRNA(Pro) + AMP + diphosphate</text>
        <dbReference type="Rhea" id="RHEA:14305"/>
        <dbReference type="Rhea" id="RHEA-COMP:9700"/>
        <dbReference type="Rhea" id="RHEA-COMP:9702"/>
        <dbReference type="ChEBI" id="CHEBI:30616"/>
        <dbReference type="ChEBI" id="CHEBI:33019"/>
        <dbReference type="ChEBI" id="CHEBI:60039"/>
        <dbReference type="ChEBI" id="CHEBI:78442"/>
        <dbReference type="ChEBI" id="CHEBI:78532"/>
        <dbReference type="ChEBI" id="CHEBI:456215"/>
        <dbReference type="EC" id="6.1.1.15"/>
    </reaction>
</comment>
<dbReference type="InterPro" id="IPR004154">
    <property type="entry name" value="Anticodon-bd"/>
</dbReference>
<keyword evidence="7 10" id="KW-0648">Protein biosynthesis</keyword>
<dbReference type="SUPFAM" id="SSF52954">
    <property type="entry name" value="Class II aaRS ABD-related"/>
    <property type="match status" value="1"/>
</dbReference>
<dbReference type="CDD" id="cd00779">
    <property type="entry name" value="ProRS_core_prok"/>
    <property type="match status" value="1"/>
</dbReference>
<dbReference type="Pfam" id="PF03129">
    <property type="entry name" value="HGTP_anticodon"/>
    <property type="match status" value="1"/>
</dbReference>
<keyword evidence="4 10" id="KW-0436">Ligase</keyword>
<dbReference type="InterPro" id="IPR036754">
    <property type="entry name" value="YbaK/aa-tRNA-synt-asso_dom_sf"/>
</dbReference>
<feature type="domain" description="Aminoacyl-transfer RNA synthetases class-II family profile" evidence="11">
    <location>
        <begin position="35"/>
        <end position="481"/>
    </location>
</feature>
<dbReference type="InterPro" id="IPR050062">
    <property type="entry name" value="Pro-tRNA_synthetase"/>
</dbReference>
<dbReference type="NCBIfam" id="TIGR00409">
    <property type="entry name" value="proS_fam_II"/>
    <property type="match status" value="1"/>
</dbReference>
<keyword evidence="3 10" id="KW-0963">Cytoplasm</keyword>
<dbReference type="Gene3D" id="3.30.930.10">
    <property type="entry name" value="Bira Bifunctional Protein, Domain 2"/>
    <property type="match status" value="2"/>
</dbReference>
<evidence type="ECO:0000256" key="2">
    <source>
        <dbReference type="ARBA" id="ARBA00011738"/>
    </source>
</evidence>
<name>A0ABW6G5Y7_9PSEU</name>
<dbReference type="InterPro" id="IPR036621">
    <property type="entry name" value="Anticodon-bd_dom_sf"/>
</dbReference>
<dbReference type="InterPro" id="IPR006195">
    <property type="entry name" value="aa-tRNA-synth_II"/>
</dbReference>
<evidence type="ECO:0000256" key="7">
    <source>
        <dbReference type="ARBA" id="ARBA00022917"/>
    </source>
</evidence>
<evidence type="ECO:0000259" key="11">
    <source>
        <dbReference type="PROSITE" id="PS50862"/>
    </source>
</evidence>
<dbReference type="InterPro" id="IPR007214">
    <property type="entry name" value="YbaK/aa-tRNA-synth-assoc-dom"/>
</dbReference>
<keyword evidence="13" id="KW-1185">Reference proteome</keyword>
<dbReference type="NCBIfam" id="NF006625">
    <property type="entry name" value="PRK09194.1"/>
    <property type="match status" value="1"/>
</dbReference>
<keyword evidence="5 10" id="KW-0547">Nucleotide-binding</keyword>
<proteinExistence type="inferred from homology"/>
<comment type="similarity">
    <text evidence="10">Belongs to the class-II aminoacyl-tRNA synthetase family. ProS type 1 subfamily.</text>
</comment>
<dbReference type="EC" id="6.1.1.15" evidence="10"/>
<dbReference type="HAMAP" id="MF_01569">
    <property type="entry name" value="Pro_tRNA_synth_type1"/>
    <property type="match status" value="1"/>
</dbReference>
<comment type="subunit">
    <text evidence="2 10">Homodimer.</text>
</comment>
<gene>
    <name evidence="10" type="primary">proS</name>
    <name evidence="12" type="ORF">ACFWGY_14710</name>
</gene>
<comment type="subcellular location">
    <subcellularLocation>
        <location evidence="1 10">Cytoplasm</location>
    </subcellularLocation>
</comment>
<keyword evidence="8 10" id="KW-0030">Aminoacyl-tRNA synthetase</keyword>
<dbReference type="InterPro" id="IPR002314">
    <property type="entry name" value="aa-tRNA-synt_IIb"/>
</dbReference>
<evidence type="ECO:0000256" key="4">
    <source>
        <dbReference type="ARBA" id="ARBA00022598"/>
    </source>
</evidence>
<evidence type="ECO:0000256" key="6">
    <source>
        <dbReference type="ARBA" id="ARBA00022840"/>
    </source>
</evidence>
<dbReference type="CDD" id="cd00861">
    <property type="entry name" value="ProRS_anticodon_short"/>
    <property type="match status" value="1"/>
</dbReference>
<evidence type="ECO:0000256" key="9">
    <source>
        <dbReference type="ARBA" id="ARBA00047671"/>
    </source>
</evidence>
<evidence type="ECO:0000256" key="3">
    <source>
        <dbReference type="ARBA" id="ARBA00022490"/>
    </source>
</evidence>
<dbReference type="InterPro" id="IPR004500">
    <property type="entry name" value="Pro-tRNA-synth_IIa_bac-type"/>
</dbReference>
<evidence type="ECO:0000256" key="8">
    <source>
        <dbReference type="ARBA" id="ARBA00023146"/>
    </source>
</evidence>
<dbReference type="GO" id="GO:0004827">
    <property type="term" value="F:proline-tRNA ligase activity"/>
    <property type="evidence" value="ECO:0007669"/>
    <property type="project" value="UniProtKB-EC"/>
</dbReference>
<comment type="domain">
    <text evidence="10">Consists of three domains: the N-terminal catalytic domain, the editing domain and the C-terminal anticodon-binding domain.</text>
</comment>
<dbReference type="Gene3D" id="3.40.50.800">
    <property type="entry name" value="Anticodon-binding domain"/>
    <property type="match status" value="1"/>
</dbReference>
<dbReference type="InterPro" id="IPR002316">
    <property type="entry name" value="Pro-tRNA-ligase_IIa"/>
</dbReference>
<dbReference type="Gene3D" id="3.90.960.10">
    <property type="entry name" value="YbaK/aminoacyl-tRNA synthetase-associated domain"/>
    <property type="match status" value="1"/>
</dbReference>
<comment type="function">
    <text evidence="10">Catalyzes the attachment of proline to tRNA(Pro) in a two-step reaction: proline is first activated by ATP to form Pro-AMP and then transferred to the acceptor end of tRNA(Pro). As ProRS can inadvertently accommodate and process non-cognate amino acids such as alanine and cysteine, to avoid such errors it has two additional distinct editing activities against alanine. One activity is designated as 'pretransfer' editing and involves the tRNA(Pro)-independent hydrolysis of activated Ala-AMP. The other activity is designated 'posttransfer' editing and involves deacylation of mischarged Ala-tRNA(Pro). The misacylated Cys-tRNA(Pro) is not edited by ProRS.</text>
</comment>
<dbReference type="InterPro" id="IPR044140">
    <property type="entry name" value="ProRS_anticodon_short"/>
</dbReference>
<evidence type="ECO:0000256" key="1">
    <source>
        <dbReference type="ARBA" id="ARBA00004496"/>
    </source>
</evidence>
<dbReference type="Pfam" id="PF04073">
    <property type="entry name" value="tRNA_edit"/>
    <property type="match status" value="1"/>
</dbReference>
<evidence type="ECO:0000256" key="10">
    <source>
        <dbReference type="HAMAP-Rule" id="MF_01569"/>
    </source>
</evidence>
<protein>
    <recommendedName>
        <fullName evidence="10">Proline--tRNA ligase</fullName>
        <ecNumber evidence="10">6.1.1.15</ecNumber>
    </recommendedName>
    <alternativeName>
        <fullName evidence="10">Prolyl-tRNA synthetase</fullName>
        <shortName evidence="10">ProRS</shortName>
    </alternativeName>
</protein>
<organism evidence="12 13">
    <name type="scientific">Prauserella salsuginis</name>
    <dbReference type="NCBI Taxonomy" id="387889"/>
    <lineage>
        <taxon>Bacteria</taxon>
        <taxon>Bacillati</taxon>
        <taxon>Actinomycetota</taxon>
        <taxon>Actinomycetes</taxon>
        <taxon>Pseudonocardiales</taxon>
        <taxon>Pseudonocardiaceae</taxon>
        <taxon>Prauserella</taxon>
        <taxon>Prauserella salsuginis group</taxon>
    </lineage>
</organism>
<dbReference type="PRINTS" id="PR01046">
    <property type="entry name" value="TRNASYNTHPRO"/>
</dbReference>
<evidence type="ECO:0000313" key="13">
    <source>
        <dbReference type="Proteomes" id="UP001598673"/>
    </source>
</evidence>
<dbReference type="InterPro" id="IPR023717">
    <property type="entry name" value="Pro-tRNA-Synthase_IIa_type1"/>
</dbReference>
<evidence type="ECO:0000313" key="12">
    <source>
        <dbReference type="EMBL" id="MFD6794588.1"/>
    </source>
</evidence>
<evidence type="ECO:0000256" key="5">
    <source>
        <dbReference type="ARBA" id="ARBA00022741"/>
    </source>
</evidence>
<dbReference type="PANTHER" id="PTHR42753:SF2">
    <property type="entry name" value="PROLINE--TRNA LIGASE"/>
    <property type="match status" value="1"/>
</dbReference>